<feature type="domain" description="Tyrosine specific protein phosphatases" evidence="4">
    <location>
        <begin position="40"/>
        <end position="99"/>
    </location>
</feature>
<dbReference type="SMART" id="SM00404">
    <property type="entry name" value="PTPc_motif"/>
    <property type="match status" value="1"/>
</dbReference>
<evidence type="ECO:0000256" key="2">
    <source>
        <dbReference type="ARBA" id="ARBA00022801"/>
    </source>
</evidence>
<dbReference type="InterPro" id="IPR000340">
    <property type="entry name" value="Dual-sp_phosphatase_cat-dom"/>
</dbReference>
<protein>
    <recommendedName>
        <fullName evidence="1">phosphatidylinositol-3,4,5-trisphosphate 3-phosphatase</fullName>
        <ecNumber evidence="1">3.1.3.67</ecNumber>
    </recommendedName>
</protein>
<keyword evidence="2" id="KW-0378">Hydrolase</keyword>
<dbReference type="GO" id="GO:0046856">
    <property type="term" value="P:phosphatidylinositol dephosphorylation"/>
    <property type="evidence" value="ECO:0007669"/>
    <property type="project" value="TreeGrafter"/>
</dbReference>
<dbReference type="EC" id="3.1.3.67" evidence="1"/>
<feature type="domain" description="Phosphatase tensin-type" evidence="5">
    <location>
        <begin position="1"/>
        <end position="127"/>
    </location>
</feature>
<sequence>MWAIWEFRAEGTGYPDSEVYNRIKHFPWPDHHPPPFALIPNIMASMRDWLKGPESEKGRTIVVHCKAGKGRSGTSACSYLISEEGWSVEDALARFTARRMRSGFGSGVSIPSQLRWVGYVNSWTKYGKVYVERQIQVLEVHVWGLRDGVKVAVAGYVEEGKVIKTFHTFNGKERMVMAGELQKIAHPSSVSDHLNEKTLPLQESKPQADHSRPSYASSIYSKPAYEPGADAVLFRPERPVILPTSDVNIDFERRNKATYGLTMVTSVAHVWFNAFFESQHFATPSVTTADSPSADTLSDSGVFEINWEAMDGIKGSARKGTRALDRLAVVWRAIPETKDGLRKIITEPSVGQRVPESKAADWKNANLKTAAESLGKGLGLRTESPSSANVSKASSVTDLSNKALAAERSDGGSEAGVKTHGPEGEEHVLHPDHHAISMSEPASIHHNFTKSNGGIPDIDLGIEKMRSPIPGPDMKSTSTEDLPDMLGQ</sequence>
<dbReference type="PANTHER" id="PTHR12305:SF81">
    <property type="entry name" value="PHOSPHATIDYLINOSITOL 3,4,5-TRISPHOSPHATE 3-PHOSPHATASE AND DUAL-SPECIFICITY PROTEIN PHOSPHATASE PTEN"/>
    <property type="match status" value="1"/>
</dbReference>
<evidence type="ECO:0000259" key="5">
    <source>
        <dbReference type="PROSITE" id="PS51181"/>
    </source>
</evidence>
<evidence type="ECO:0000313" key="7">
    <source>
        <dbReference type="Proteomes" id="UP000664203"/>
    </source>
</evidence>
<dbReference type="GO" id="GO:0005829">
    <property type="term" value="C:cytosol"/>
    <property type="evidence" value="ECO:0007669"/>
    <property type="project" value="TreeGrafter"/>
</dbReference>
<feature type="region of interest" description="Disordered" evidence="3">
    <location>
        <begin position="444"/>
        <end position="488"/>
    </location>
</feature>
<organism evidence="6 7">
    <name type="scientific">Alectoria fallacina</name>
    <dbReference type="NCBI Taxonomy" id="1903189"/>
    <lineage>
        <taxon>Eukaryota</taxon>
        <taxon>Fungi</taxon>
        <taxon>Dikarya</taxon>
        <taxon>Ascomycota</taxon>
        <taxon>Pezizomycotina</taxon>
        <taxon>Lecanoromycetes</taxon>
        <taxon>OSLEUM clade</taxon>
        <taxon>Lecanoromycetidae</taxon>
        <taxon>Lecanorales</taxon>
        <taxon>Lecanorineae</taxon>
        <taxon>Parmeliaceae</taxon>
        <taxon>Alectoria</taxon>
    </lineage>
</organism>
<dbReference type="PROSITE" id="PS51181">
    <property type="entry name" value="PPASE_TENSIN"/>
    <property type="match status" value="1"/>
</dbReference>
<dbReference type="Proteomes" id="UP000664203">
    <property type="component" value="Unassembled WGS sequence"/>
</dbReference>
<dbReference type="InterPro" id="IPR029021">
    <property type="entry name" value="Prot-tyrosine_phosphatase-like"/>
</dbReference>
<feature type="compositionally biased region" description="Low complexity" evidence="3">
    <location>
        <begin position="384"/>
        <end position="396"/>
    </location>
</feature>
<reference evidence="6" key="1">
    <citation type="submission" date="2021-03" db="EMBL/GenBank/DDBJ databases">
        <authorList>
            <person name="Tagirdzhanova G."/>
        </authorList>
    </citation>
    <scope>NUCLEOTIDE SEQUENCE</scope>
</reference>
<name>A0A8H3IQD5_9LECA</name>
<dbReference type="OrthoDB" id="16692at2759"/>
<dbReference type="PROSITE" id="PS00383">
    <property type="entry name" value="TYR_PHOSPHATASE_1"/>
    <property type="match status" value="1"/>
</dbReference>
<evidence type="ECO:0000259" key="4">
    <source>
        <dbReference type="PROSITE" id="PS50056"/>
    </source>
</evidence>
<dbReference type="GO" id="GO:0051896">
    <property type="term" value="P:regulation of phosphatidylinositol 3-kinase/protein kinase B signal transduction"/>
    <property type="evidence" value="ECO:0007669"/>
    <property type="project" value="TreeGrafter"/>
</dbReference>
<dbReference type="AlphaFoldDB" id="A0A8H3IQD5"/>
<gene>
    <name evidence="6" type="primary">TEP1</name>
    <name evidence="6" type="ORF">ALECFALPRED_004342</name>
</gene>
<dbReference type="InterPro" id="IPR003595">
    <property type="entry name" value="Tyr_Pase_cat"/>
</dbReference>
<dbReference type="GO" id="GO:0043491">
    <property type="term" value="P:phosphatidylinositol 3-kinase/protein kinase B signal transduction"/>
    <property type="evidence" value="ECO:0007669"/>
    <property type="project" value="TreeGrafter"/>
</dbReference>
<keyword evidence="7" id="KW-1185">Reference proteome</keyword>
<dbReference type="SUPFAM" id="SSF52799">
    <property type="entry name" value="(Phosphotyrosine protein) phosphatases II"/>
    <property type="match status" value="1"/>
</dbReference>
<dbReference type="GO" id="GO:0004725">
    <property type="term" value="F:protein tyrosine phosphatase activity"/>
    <property type="evidence" value="ECO:0007669"/>
    <property type="project" value="TreeGrafter"/>
</dbReference>
<dbReference type="PANTHER" id="PTHR12305">
    <property type="entry name" value="PHOSPHATASE WITH HOMOLOGY TO TENSIN"/>
    <property type="match status" value="1"/>
</dbReference>
<dbReference type="EMBL" id="CAJPDR010000269">
    <property type="protein sequence ID" value="CAF9929515.1"/>
    <property type="molecule type" value="Genomic_DNA"/>
</dbReference>
<evidence type="ECO:0000313" key="6">
    <source>
        <dbReference type="EMBL" id="CAF9929515.1"/>
    </source>
</evidence>
<dbReference type="PROSITE" id="PS50056">
    <property type="entry name" value="TYR_PHOSPHATASE_2"/>
    <property type="match status" value="1"/>
</dbReference>
<dbReference type="InterPro" id="IPR051281">
    <property type="entry name" value="Dual-spec_lipid-protein_phosph"/>
</dbReference>
<comment type="caution">
    <text evidence="6">The sequence shown here is derived from an EMBL/GenBank/DDBJ whole genome shotgun (WGS) entry which is preliminary data.</text>
</comment>
<dbReference type="GO" id="GO:0005634">
    <property type="term" value="C:nucleus"/>
    <property type="evidence" value="ECO:0007669"/>
    <property type="project" value="TreeGrafter"/>
</dbReference>
<dbReference type="Pfam" id="PF00782">
    <property type="entry name" value="DSPc"/>
    <property type="match status" value="1"/>
</dbReference>
<dbReference type="GO" id="GO:0016314">
    <property type="term" value="F:phosphatidylinositol-3,4,5-trisphosphate 3-phosphatase activity"/>
    <property type="evidence" value="ECO:0007669"/>
    <property type="project" value="UniProtKB-EC"/>
</dbReference>
<accession>A0A8H3IQD5</accession>
<dbReference type="InterPro" id="IPR016130">
    <property type="entry name" value="Tyr_Pase_AS"/>
</dbReference>
<dbReference type="InterPro" id="IPR029023">
    <property type="entry name" value="Tensin_phosphatase"/>
</dbReference>
<dbReference type="InterPro" id="IPR000387">
    <property type="entry name" value="Tyr_Pase_dom"/>
</dbReference>
<dbReference type="Gene3D" id="3.90.190.10">
    <property type="entry name" value="Protein tyrosine phosphatase superfamily"/>
    <property type="match status" value="1"/>
</dbReference>
<evidence type="ECO:0000256" key="3">
    <source>
        <dbReference type="SAM" id="MobiDB-lite"/>
    </source>
</evidence>
<dbReference type="GO" id="GO:0042995">
    <property type="term" value="C:cell projection"/>
    <property type="evidence" value="ECO:0007669"/>
    <property type="project" value="TreeGrafter"/>
</dbReference>
<feature type="region of interest" description="Disordered" evidence="3">
    <location>
        <begin position="376"/>
        <end position="428"/>
    </location>
</feature>
<proteinExistence type="predicted"/>
<dbReference type="GO" id="GO:0005886">
    <property type="term" value="C:plasma membrane"/>
    <property type="evidence" value="ECO:0007669"/>
    <property type="project" value="TreeGrafter"/>
</dbReference>
<evidence type="ECO:0000256" key="1">
    <source>
        <dbReference type="ARBA" id="ARBA00013015"/>
    </source>
</evidence>